<feature type="transmembrane region" description="Helical" evidence="9">
    <location>
        <begin position="598"/>
        <end position="620"/>
    </location>
</feature>
<evidence type="ECO:0000313" key="12">
    <source>
        <dbReference type="RefSeq" id="XP_015178264.1"/>
    </source>
</evidence>
<accession>A0ABM1IDH7</accession>
<evidence type="ECO:0000256" key="7">
    <source>
        <dbReference type="ARBA" id="ARBA00022989"/>
    </source>
</evidence>
<protein>
    <submittedName>
        <fullName evidence="12 13">ATP-binding cassette sub-family G member 1-like isoform X1</fullName>
    </submittedName>
</protein>
<proteinExistence type="inferred from homology"/>
<dbReference type="Pfam" id="PF01061">
    <property type="entry name" value="ABC2_membrane"/>
    <property type="match status" value="1"/>
</dbReference>
<evidence type="ECO:0000259" key="10">
    <source>
        <dbReference type="PROSITE" id="PS50893"/>
    </source>
</evidence>
<reference evidence="12 13" key="1">
    <citation type="submission" date="2025-05" db="UniProtKB">
        <authorList>
            <consortium name="RefSeq"/>
        </authorList>
    </citation>
    <scope>IDENTIFICATION</scope>
    <source>
        <tissue evidence="12 13">Whole body</tissue>
    </source>
</reference>
<feature type="transmembrane region" description="Helical" evidence="9">
    <location>
        <begin position="519"/>
        <end position="537"/>
    </location>
</feature>
<keyword evidence="7 9" id="KW-1133">Transmembrane helix</keyword>
<dbReference type="RefSeq" id="XP_015178265.1">
    <property type="nucleotide sequence ID" value="XM_015322779.1"/>
</dbReference>
<feature type="transmembrane region" description="Helical" evidence="9">
    <location>
        <begin position="542"/>
        <end position="559"/>
    </location>
</feature>
<dbReference type="PROSITE" id="PS50893">
    <property type="entry name" value="ABC_TRANSPORTER_2"/>
    <property type="match status" value="1"/>
</dbReference>
<feature type="transmembrane region" description="Helical" evidence="9">
    <location>
        <begin position="491"/>
        <end position="513"/>
    </location>
</feature>
<evidence type="ECO:0000256" key="3">
    <source>
        <dbReference type="ARBA" id="ARBA00022448"/>
    </source>
</evidence>
<dbReference type="InterPro" id="IPR017871">
    <property type="entry name" value="ABC_transporter-like_CS"/>
</dbReference>
<dbReference type="SUPFAM" id="SSF52540">
    <property type="entry name" value="P-loop containing nucleoside triphosphate hydrolases"/>
    <property type="match status" value="1"/>
</dbReference>
<keyword evidence="4 9" id="KW-0812">Transmembrane</keyword>
<keyword evidence="3" id="KW-0813">Transport</keyword>
<dbReference type="SMART" id="SM00382">
    <property type="entry name" value="AAA"/>
    <property type="match status" value="1"/>
</dbReference>
<keyword evidence="8 9" id="KW-0472">Membrane</keyword>
<evidence type="ECO:0000256" key="4">
    <source>
        <dbReference type="ARBA" id="ARBA00022692"/>
    </source>
</evidence>
<feature type="transmembrane region" description="Helical" evidence="9">
    <location>
        <begin position="461"/>
        <end position="479"/>
    </location>
</feature>
<name>A0ABM1IDH7_POLDO</name>
<dbReference type="InterPro" id="IPR003593">
    <property type="entry name" value="AAA+_ATPase"/>
</dbReference>
<evidence type="ECO:0000256" key="6">
    <source>
        <dbReference type="ARBA" id="ARBA00022840"/>
    </source>
</evidence>
<dbReference type="InterPro" id="IPR003439">
    <property type="entry name" value="ABC_transporter-like_ATP-bd"/>
</dbReference>
<dbReference type="GeneID" id="107067350"/>
<evidence type="ECO:0000256" key="9">
    <source>
        <dbReference type="SAM" id="Phobius"/>
    </source>
</evidence>
<comment type="similarity">
    <text evidence="2">Belongs to the ABC transporter superfamily. ABCG family. Eye pigment precursor importer (TC 3.A.1.204) subfamily.</text>
</comment>
<evidence type="ECO:0000313" key="13">
    <source>
        <dbReference type="RefSeq" id="XP_015178265.1"/>
    </source>
</evidence>
<evidence type="ECO:0000256" key="2">
    <source>
        <dbReference type="ARBA" id="ARBA00005814"/>
    </source>
</evidence>
<keyword evidence="11" id="KW-1185">Reference proteome</keyword>
<dbReference type="Gene3D" id="3.40.50.300">
    <property type="entry name" value="P-loop containing nucleotide triphosphate hydrolases"/>
    <property type="match status" value="1"/>
</dbReference>
<dbReference type="InterPro" id="IPR050352">
    <property type="entry name" value="ABCG_transporters"/>
</dbReference>
<keyword evidence="5" id="KW-0547">Nucleotide-binding</keyword>
<dbReference type="InterPro" id="IPR013525">
    <property type="entry name" value="ABC2_TM"/>
</dbReference>
<feature type="transmembrane region" description="Helical" evidence="9">
    <location>
        <begin position="405"/>
        <end position="422"/>
    </location>
</feature>
<evidence type="ECO:0000256" key="8">
    <source>
        <dbReference type="ARBA" id="ARBA00023136"/>
    </source>
</evidence>
<feature type="transmembrane region" description="Helical" evidence="9">
    <location>
        <begin position="379"/>
        <end position="398"/>
    </location>
</feature>
<sequence length="629" mass="72162">MDDTCNNDNMNMNEIINDDNCVVMINDKNYEENQYLKSDSCNVSSSFYIEFENLCYEVPIAKDKRKQILHNVTGYFEPGKLTALVGPSGAGKSTLFNIISGIKSSNVKGSIKINGHEEINANTFRKQICYIPQEFTLHPLLTAKETFYFACRLKLGQGYSKLKSRFIVNKIAENLGLTKCLETPVGKLSGGEKKRLSIGIEIVTKPAILILDEPTSGLDSSSSNQIINVLHSMSRSGCTIACSVHQPSSQMISKFDNMIIINHGTTLYCGSRENILDTFKNVGFVCPTFYNIAEFVLEVVTDQCDENLNNLKKIHTDEYNERKSKKILYNTIDAELSDTYEKDNLTNDKYKEHSVWQQLQILLLRSFICMTRDNTMTKLRLSAHIIVALLIGSVYYDFGNDDKKVTSNVSCIFFFLLFLFYANSMPVVQIFPTEAEVFYREHLNHWYKFFPYYTSKIISDIPVQLLCPTFFFSIAYYLTGQPMEWNCFMKTWLICILHTILAQSVGIAVGAAFDTNIGTFLIPALSIPMFLFAGFFLKINEIAWFYQPLCSISFFRYAFEGLMQNIYSLDKESCVEIYCRWIISEKIMFSMDMRQVKFQTVIGVLIAWICSLHVIIYSILRWKLYCIRK</sequence>
<dbReference type="CDD" id="cd03213">
    <property type="entry name" value="ABCG_EPDR"/>
    <property type="match status" value="1"/>
</dbReference>
<dbReference type="Proteomes" id="UP000694924">
    <property type="component" value="Unplaced"/>
</dbReference>
<comment type="subcellular location">
    <subcellularLocation>
        <location evidence="1">Membrane</location>
        <topology evidence="1">Multi-pass membrane protein</topology>
    </subcellularLocation>
</comment>
<organism evidence="11 12">
    <name type="scientific">Polistes dominula</name>
    <name type="common">European paper wasp</name>
    <name type="synonym">Vespa dominula</name>
    <dbReference type="NCBI Taxonomy" id="743375"/>
    <lineage>
        <taxon>Eukaryota</taxon>
        <taxon>Metazoa</taxon>
        <taxon>Ecdysozoa</taxon>
        <taxon>Arthropoda</taxon>
        <taxon>Hexapoda</taxon>
        <taxon>Insecta</taxon>
        <taxon>Pterygota</taxon>
        <taxon>Neoptera</taxon>
        <taxon>Endopterygota</taxon>
        <taxon>Hymenoptera</taxon>
        <taxon>Apocrita</taxon>
        <taxon>Aculeata</taxon>
        <taxon>Vespoidea</taxon>
        <taxon>Vespidae</taxon>
        <taxon>Polistinae</taxon>
        <taxon>Polistini</taxon>
        <taxon>Polistes</taxon>
    </lineage>
</organism>
<feature type="domain" description="ABC transporter" evidence="10">
    <location>
        <begin position="49"/>
        <end position="288"/>
    </location>
</feature>
<dbReference type="PANTHER" id="PTHR48041">
    <property type="entry name" value="ABC TRANSPORTER G FAMILY MEMBER 28"/>
    <property type="match status" value="1"/>
</dbReference>
<dbReference type="Pfam" id="PF00005">
    <property type="entry name" value="ABC_tran"/>
    <property type="match status" value="1"/>
</dbReference>
<gene>
    <name evidence="12 13" type="primary">LOC107067350</name>
</gene>
<dbReference type="RefSeq" id="XP_015178264.1">
    <property type="nucleotide sequence ID" value="XM_015322778.1"/>
</dbReference>
<dbReference type="PANTHER" id="PTHR48041:SF118">
    <property type="entry name" value="ATP-BINDING CASSETTE TRANSPORTER (ABC TRANSPORTER) FAMILY G MEMBER 16"/>
    <property type="match status" value="1"/>
</dbReference>
<dbReference type="InterPro" id="IPR027417">
    <property type="entry name" value="P-loop_NTPase"/>
</dbReference>
<keyword evidence="6" id="KW-0067">ATP-binding</keyword>
<evidence type="ECO:0000313" key="11">
    <source>
        <dbReference type="Proteomes" id="UP000694924"/>
    </source>
</evidence>
<evidence type="ECO:0000256" key="1">
    <source>
        <dbReference type="ARBA" id="ARBA00004141"/>
    </source>
</evidence>
<evidence type="ECO:0000256" key="5">
    <source>
        <dbReference type="ARBA" id="ARBA00022741"/>
    </source>
</evidence>
<dbReference type="PROSITE" id="PS00211">
    <property type="entry name" value="ABC_TRANSPORTER_1"/>
    <property type="match status" value="1"/>
</dbReference>